<dbReference type="Gene3D" id="3.30.70.3290">
    <property type="match status" value="2"/>
</dbReference>
<evidence type="ECO:0000313" key="8">
    <source>
        <dbReference type="Proteomes" id="UP001153712"/>
    </source>
</evidence>
<dbReference type="SUPFAM" id="SSF51735">
    <property type="entry name" value="NAD(P)-binding Rossmann-fold domains"/>
    <property type="match status" value="2"/>
</dbReference>
<dbReference type="SMART" id="SM00829">
    <property type="entry name" value="PKS_ER"/>
    <property type="match status" value="1"/>
</dbReference>
<feature type="domain" description="Enoyl reductase (ER)" evidence="6">
    <location>
        <begin position="1299"/>
        <end position="1612"/>
    </location>
</feature>
<dbReference type="Gene3D" id="3.40.47.10">
    <property type="match status" value="1"/>
</dbReference>
<dbReference type="GO" id="GO:0004312">
    <property type="term" value="F:fatty acid synthase activity"/>
    <property type="evidence" value="ECO:0007669"/>
    <property type="project" value="TreeGrafter"/>
</dbReference>
<dbReference type="InterPro" id="IPR014031">
    <property type="entry name" value="Ketoacyl_synth_C"/>
</dbReference>
<dbReference type="Gene3D" id="1.10.1200.10">
    <property type="entry name" value="ACP-like"/>
    <property type="match status" value="1"/>
</dbReference>
<dbReference type="PANTHER" id="PTHR43775">
    <property type="entry name" value="FATTY ACID SYNTHASE"/>
    <property type="match status" value="1"/>
</dbReference>
<evidence type="ECO:0000256" key="3">
    <source>
        <dbReference type="ARBA" id="ARBA00022679"/>
    </source>
</evidence>
<dbReference type="InterPro" id="IPR011032">
    <property type="entry name" value="GroES-like_sf"/>
</dbReference>
<dbReference type="InterPro" id="IPR032821">
    <property type="entry name" value="PKS_assoc"/>
</dbReference>
<sequence>MVESSNTNLSPDDVVISGMSGYFPNSRNIEEYSRALYNKQLLVTPNRIKSDIPDFPKRMGTLRELDQYDAGNFGAHWRIANFAEPTLRFAYMAVYEAILDAGMNPSDLQNRRVGFFSAACMMGESEVWLKTHPKRQFPFYGLTRYSLGARMSYIYKTKGPVVSSDSACSSSTNAIDLAFKELNTDNCDTAFVIGCNSCLREGSTLQFLRLGVLNTCGICRSFDAKANGYVRAEAVCVLVLQKARLARRVYAQVVAVKSNCDGYKEQGITYPSGDDQRALFEETFGELGAKPESLSYIEAHGTGTTVGDPEECAAIDSFFCKNRKTPLPIGSVKSSIGHTEPASGVCSVVKVLLSFETGFVSPNVNFDAPNPKITSIVDGRLKVITDTMKIEEDLPLVAINNFGFGGSNVHLLLRPFQPLRIKGDDIETPRLVFVSGRSEEAVDCLLDDIRSHLDVDQIKLYHSIFCKYLPSHAYRGYTIVSKTGELQRALYTVKALKVPPLVLSFGEYASWEADFHRFMSVPTFSETIRRAERILGELKPPLNEAILGRDGDARRRYSIAGGLIAQAALADALKALNMNVKVARGRSYGMLIRAYYDDDLTLEQVVRAGLVLNEHVNETASPKMGQPVSSKEVELAFNTNRNGLVKNLRTVLPKALSDGFIDEILKRNHEMYGKSIETQCVIFEIGESNLKDAIKTFENVQLYNFRDFQSFLECLGNLYFVGHSSSLDRLYPKIEFPVRRGTPMISSKIKFNKKKWWIFEETMMTGRKANKFYHVDTTKVAWQYVTGHVIDGRNLFPASGYLHLVWNSLTGWGLRFQSIVFEDCRFIRATTLNNQGVSFKIQFSPSGRFEISEGGSLVVSGKMFINKDGNEPLAPLRPPPPADKVVTSKDIYKELRLRGYNYSGGFRGLRDARIDGTASTVVFKHNWVTFLDNLFQLKILSQDSRQLYVPTFIEKITINCNEFFKEIKADTDDEQLLEAFYCKDTDCIRTLGVEIKGLHASAIQRRKNLRIPVLESYDFVPNHDVRLSYEESMRVNTQIVLENSRFQSVKVVEIVDEETAEEPTVLSEMIVQSFQDQPLIQANATVLSPMTLTTTINVENRSIEEEKDCELIVASKLLQRPELLKNALNSLKTKGFLISREPLGFNPKSLTDDKITLVTTHHTDRETLVLLNKTETKPPATYVELDDEEEFAWLPQLQATMKESNNVVVYSQNDPTNGILGFTNCLVREPGCGHVRCVAILDDGVAFEPSSELFANQLRKNLTVNVYKNGRWGTYRHLLLDEDQKTDNEHYLAKIMVRGDLSTFKWVQGPLSLNAPLKADETLVRINYSSINFKDIMTATAKLNLDSVRTDRFQDTIEGFEFSGVDQKGRRVMGLKMGGLSNMVAADVHFTFPVPDDWTLKEAASVPSVYSTVVFAVFMSGRMQKGDSILIHSGSGGVGQAAIHLCLRYGCEVFTTCGTAEKKEFLLKKFPGLKRSHVGNSRDTTFERMVLRETDGKGVDLVINSLSDEKLMASVRCLATGGRFLEIGKYDLGNNTPLDLLLLEKEASFHSICLDNYFYQTTPMKEKLKNLLNDCIKQGLVKPLDVTVFDVHDIEQAFRFMTSGKHMGKVLIEIQPEGAPLKQIVSNPRWFCTPNKSYVILGGLGGFGLELADWLILRGATHLVLSSRSGPKNGYQMSRVRRWRDDYGVAVLISRADVSTKQGCEELIAQANAAAPVGAVFNLAVVLRDAIFDNQSMDSFKTSFAPKARAARYLDEITRRSCPELEHFVIFSSVSCGRGNAGQTNYGMANSVMERICEQRRSIGLPAVAIQWGAIGDVGLVADSREDDGKEIAIGGSLQQKLSSCLQVMDLLLTQGRSAVVSSVVVAEKRSAFGGENMSEAIANILGLDLKTVQNTQTLAELGMDSMTTVEIKQMLEREQGVFLSAKDIRTLTFGRIKELEEEKSNSDKQGQNEDIVGKSISYLLEAVTKDSPMQVQLQLESNAPAGDAKVPEIIMIPGIEGITTILEPLAKKLDARVTAFQFDFEHPADNVPDMIQNEIEYIQSNFDRSKPVCIVAHSSGTMLALEIVHRLEQIGYQFNLICCDGSTTFTKQLLPSTTDGDFDTAFLLRSLDYFLTLEIKEAIMQKTTLSEKTEVACDLIAPMMKITKEQLKKLLGAFMKRGKAFNDFDGKYSLKSKVTLLKASTKVVAALSDDYNLGEYCGAAVQTIEIEGDHVSMLYNDRVAAFINSVALN</sequence>
<name>A0A9N9TFR3_PHYSR</name>
<dbReference type="EMBL" id="OU900107">
    <property type="protein sequence ID" value="CAG9857586.1"/>
    <property type="molecule type" value="Genomic_DNA"/>
</dbReference>
<dbReference type="CDD" id="cd05195">
    <property type="entry name" value="enoyl_red"/>
    <property type="match status" value="1"/>
</dbReference>
<evidence type="ECO:0000256" key="2">
    <source>
        <dbReference type="ARBA" id="ARBA00022553"/>
    </source>
</evidence>
<dbReference type="SMART" id="SM00825">
    <property type="entry name" value="PKS_KS"/>
    <property type="match status" value="1"/>
</dbReference>
<dbReference type="Gene3D" id="3.40.366.10">
    <property type="entry name" value="Malonyl-Coenzyme A Acyl Carrier Protein, domain 2"/>
    <property type="match status" value="1"/>
</dbReference>
<protein>
    <submittedName>
        <fullName evidence="7">Uncharacterized protein</fullName>
    </submittedName>
</protein>
<dbReference type="InterPro" id="IPR001227">
    <property type="entry name" value="Ac_transferase_dom_sf"/>
</dbReference>
<dbReference type="InterPro" id="IPR036736">
    <property type="entry name" value="ACP-like_sf"/>
</dbReference>
<accession>A0A9N9TFR3</accession>
<dbReference type="InterPro" id="IPR014030">
    <property type="entry name" value="Ketoacyl_synth_N"/>
</dbReference>
<reference evidence="7" key="1">
    <citation type="submission" date="2022-01" db="EMBL/GenBank/DDBJ databases">
        <authorList>
            <person name="King R."/>
        </authorList>
    </citation>
    <scope>NUCLEOTIDE SEQUENCE</scope>
</reference>
<keyword evidence="3" id="KW-0808">Transferase</keyword>
<dbReference type="Pfam" id="PF13602">
    <property type="entry name" value="ADH_zinc_N_2"/>
    <property type="match status" value="1"/>
</dbReference>
<dbReference type="SUPFAM" id="SSF53474">
    <property type="entry name" value="alpha/beta-Hydrolases"/>
    <property type="match status" value="1"/>
</dbReference>
<keyword evidence="8" id="KW-1185">Reference proteome</keyword>
<dbReference type="Pfam" id="PF08659">
    <property type="entry name" value="KR"/>
    <property type="match status" value="1"/>
</dbReference>
<feature type="domain" description="Ketoreductase" evidence="4">
    <location>
        <begin position="1636"/>
        <end position="1818"/>
    </location>
</feature>
<feature type="domain" description="Ketosynthase family 3 (KS3)" evidence="5">
    <location>
        <begin position="14"/>
        <end position="418"/>
    </location>
</feature>
<keyword evidence="1" id="KW-0596">Phosphopantetheine</keyword>
<evidence type="ECO:0000259" key="4">
    <source>
        <dbReference type="SMART" id="SM00822"/>
    </source>
</evidence>
<dbReference type="InterPro" id="IPR049391">
    <property type="entry name" value="FAS_pseudo-KR"/>
</dbReference>
<dbReference type="GO" id="GO:0006633">
    <property type="term" value="P:fatty acid biosynthetic process"/>
    <property type="evidence" value="ECO:0007669"/>
    <property type="project" value="TreeGrafter"/>
</dbReference>
<dbReference type="CDD" id="cd00833">
    <property type="entry name" value="PKS"/>
    <property type="match status" value="1"/>
</dbReference>
<proteinExistence type="predicted"/>
<dbReference type="Gene3D" id="3.40.50.720">
    <property type="entry name" value="NAD(P)-binding Rossmann-like Domain"/>
    <property type="match status" value="1"/>
</dbReference>
<gene>
    <name evidence="7" type="ORF">PHYEVI_LOCUS3990</name>
</gene>
<keyword evidence="2" id="KW-0597">Phosphoprotein</keyword>
<dbReference type="Gene3D" id="3.40.50.1820">
    <property type="entry name" value="alpha/beta hydrolase"/>
    <property type="match status" value="1"/>
</dbReference>
<dbReference type="InterPro" id="IPR016039">
    <property type="entry name" value="Thiolase-like"/>
</dbReference>
<dbReference type="SUPFAM" id="SSF50129">
    <property type="entry name" value="GroES-like"/>
    <property type="match status" value="1"/>
</dbReference>
<evidence type="ECO:0000259" key="6">
    <source>
        <dbReference type="SMART" id="SM00829"/>
    </source>
</evidence>
<evidence type="ECO:0000256" key="1">
    <source>
        <dbReference type="ARBA" id="ARBA00022450"/>
    </source>
</evidence>
<dbReference type="InterPro" id="IPR020843">
    <property type="entry name" value="ER"/>
</dbReference>
<dbReference type="Pfam" id="PF00550">
    <property type="entry name" value="PP-binding"/>
    <property type="match status" value="1"/>
</dbReference>
<dbReference type="InterPro" id="IPR036291">
    <property type="entry name" value="NAD(P)-bd_dom_sf"/>
</dbReference>
<dbReference type="InterPro" id="IPR029058">
    <property type="entry name" value="AB_hydrolase_fold"/>
</dbReference>
<organism evidence="7 8">
    <name type="scientific">Phyllotreta striolata</name>
    <name type="common">Striped flea beetle</name>
    <name type="synonym">Crioceris striolata</name>
    <dbReference type="NCBI Taxonomy" id="444603"/>
    <lineage>
        <taxon>Eukaryota</taxon>
        <taxon>Metazoa</taxon>
        <taxon>Ecdysozoa</taxon>
        <taxon>Arthropoda</taxon>
        <taxon>Hexapoda</taxon>
        <taxon>Insecta</taxon>
        <taxon>Pterygota</taxon>
        <taxon>Neoptera</taxon>
        <taxon>Endopterygota</taxon>
        <taxon>Coleoptera</taxon>
        <taxon>Polyphaga</taxon>
        <taxon>Cucujiformia</taxon>
        <taxon>Chrysomeloidea</taxon>
        <taxon>Chrysomelidae</taxon>
        <taxon>Galerucinae</taxon>
        <taxon>Alticini</taxon>
        <taxon>Phyllotreta</taxon>
    </lineage>
</organism>
<evidence type="ECO:0000313" key="7">
    <source>
        <dbReference type="EMBL" id="CAG9857586.1"/>
    </source>
</evidence>
<dbReference type="Gene3D" id="3.10.129.110">
    <property type="entry name" value="Polyketide synthase dehydratase"/>
    <property type="match status" value="1"/>
</dbReference>
<dbReference type="InterPro" id="IPR050091">
    <property type="entry name" value="PKS_NRPS_Biosynth_Enz"/>
</dbReference>
<dbReference type="InterPro" id="IPR042104">
    <property type="entry name" value="PKS_dehydratase_sf"/>
</dbReference>
<dbReference type="Pfam" id="PF16197">
    <property type="entry name" value="KAsynt_C_assoc"/>
    <property type="match status" value="1"/>
</dbReference>
<dbReference type="CDD" id="cd08954">
    <property type="entry name" value="KR_1_FAS_SDR_x"/>
    <property type="match status" value="1"/>
</dbReference>
<dbReference type="InterPro" id="IPR013968">
    <property type="entry name" value="PKS_KR"/>
</dbReference>
<dbReference type="PANTHER" id="PTHR43775:SF23">
    <property type="entry name" value="FATTY ACID SYNTHASE 3"/>
    <property type="match status" value="1"/>
</dbReference>
<dbReference type="OrthoDB" id="329835at2759"/>
<evidence type="ECO:0000259" key="5">
    <source>
        <dbReference type="SMART" id="SM00825"/>
    </source>
</evidence>
<dbReference type="Pfam" id="PF21149">
    <property type="entry name" value="FAS_pseudo-KR"/>
    <property type="match status" value="1"/>
</dbReference>
<dbReference type="Pfam" id="PF00109">
    <property type="entry name" value="ketoacyl-synt"/>
    <property type="match status" value="1"/>
</dbReference>
<dbReference type="SMART" id="SM00822">
    <property type="entry name" value="PKS_KR"/>
    <property type="match status" value="1"/>
</dbReference>
<dbReference type="InterPro" id="IPR057326">
    <property type="entry name" value="KR_dom"/>
</dbReference>
<dbReference type="InterPro" id="IPR020841">
    <property type="entry name" value="PKS_Beta-ketoAc_synthase_dom"/>
</dbReference>
<dbReference type="GO" id="GO:0016491">
    <property type="term" value="F:oxidoreductase activity"/>
    <property type="evidence" value="ECO:0007669"/>
    <property type="project" value="InterPro"/>
</dbReference>
<dbReference type="Pfam" id="PF02801">
    <property type="entry name" value="Ketoacyl-synt_C"/>
    <property type="match status" value="1"/>
</dbReference>
<dbReference type="Proteomes" id="UP001153712">
    <property type="component" value="Chromosome 14"/>
</dbReference>
<dbReference type="Gene3D" id="3.90.180.10">
    <property type="entry name" value="Medium-chain alcohol dehydrogenases, catalytic domain"/>
    <property type="match status" value="1"/>
</dbReference>
<dbReference type="SUPFAM" id="SSF47336">
    <property type="entry name" value="ACP-like"/>
    <property type="match status" value="1"/>
</dbReference>
<dbReference type="SUPFAM" id="SSF53901">
    <property type="entry name" value="Thiolase-like"/>
    <property type="match status" value="1"/>
</dbReference>
<dbReference type="InterPro" id="IPR009081">
    <property type="entry name" value="PP-bd_ACP"/>
</dbReference>